<dbReference type="InterPro" id="IPR025736">
    <property type="entry name" value="PucR_C-HTH_dom"/>
</dbReference>
<dbReference type="AlphaFoldDB" id="A0A239A1I8"/>
<dbReference type="InterPro" id="IPR041522">
    <property type="entry name" value="CdaR_GGDEF"/>
</dbReference>
<dbReference type="Gene3D" id="1.10.10.2840">
    <property type="entry name" value="PucR C-terminal helix-turn-helix domain"/>
    <property type="match status" value="1"/>
</dbReference>
<feature type="domain" description="PucR C-terminal helix-turn-helix" evidence="2">
    <location>
        <begin position="466"/>
        <end position="523"/>
    </location>
</feature>
<comment type="similarity">
    <text evidence="1">Belongs to the CdaR family.</text>
</comment>
<dbReference type="InterPro" id="IPR042070">
    <property type="entry name" value="PucR_C-HTH_sf"/>
</dbReference>
<accession>A0A239A1I8</accession>
<keyword evidence="5" id="KW-1185">Reference proteome</keyword>
<evidence type="ECO:0000313" key="4">
    <source>
        <dbReference type="EMBL" id="SNR88968.1"/>
    </source>
</evidence>
<name>A0A239A1I8_9PSEU</name>
<evidence type="ECO:0000313" key="5">
    <source>
        <dbReference type="Proteomes" id="UP000198348"/>
    </source>
</evidence>
<proteinExistence type="inferred from homology"/>
<reference evidence="5" key="1">
    <citation type="submission" date="2017-06" db="EMBL/GenBank/DDBJ databases">
        <authorList>
            <person name="Varghese N."/>
            <person name="Submissions S."/>
        </authorList>
    </citation>
    <scope>NUCLEOTIDE SEQUENCE [LARGE SCALE GENOMIC DNA]</scope>
    <source>
        <strain evidence="5">DSM 45207</strain>
    </source>
</reference>
<dbReference type="Pfam" id="PF13556">
    <property type="entry name" value="HTH_30"/>
    <property type="match status" value="1"/>
</dbReference>
<organism evidence="4 5">
    <name type="scientific">Haloechinothrix alba</name>
    <dbReference type="NCBI Taxonomy" id="664784"/>
    <lineage>
        <taxon>Bacteria</taxon>
        <taxon>Bacillati</taxon>
        <taxon>Actinomycetota</taxon>
        <taxon>Actinomycetes</taxon>
        <taxon>Pseudonocardiales</taxon>
        <taxon>Pseudonocardiaceae</taxon>
        <taxon>Haloechinothrix</taxon>
    </lineage>
</organism>
<protein>
    <submittedName>
        <fullName evidence="4">PucR C-terminal helix-turn-helix domain-containing protein</fullName>
    </submittedName>
</protein>
<dbReference type="Pfam" id="PF17853">
    <property type="entry name" value="GGDEF_2"/>
    <property type="match status" value="1"/>
</dbReference>
<evidence type="ECO:0000259" key="2">
    <source>
        <dbReference type="Pfam" id="PF13556"/>
    </source>
</evidence>
<feature type="domain" description="CdaR GGDEF-like" evidence="3">
    <location>
        <begin position="291"/>
        <end position="412"/>
    </location>
</feature>
<dbReference type="OrthoDB" id="3190266at2"/>
<evidence type="ECO:0000259" key="3">
    <source>
        <dbReference type="Pfam" id="PF17853"/>
    </source>
</evidence>
<dbReference type="PANTHER" id="PTHR33744:SF1">
    <property type="entry name" value="DNA-BINDING TRANSCRIPTIONAL ACTIVATOR ADER"/>
    <property type="match status" value="1"/>
</dbReference>
<dbReference type="InterPro" id="IPR051448">
    <property type="entry name" value="CdaR-like_regulators"/>
</dbReference>
<dbReference type="PANTHER" id="PTHR33744">
    <property type="entry name" value="CARBOHYDRATE DIACID REGULATOR"/>
    <property type="match status" value="1"/>
</dbReference>
<evidence type="ECO:0000256" key="1">
    <source>
        <dbReference type="ARBA" id="ARBA00006754"/>
    </source>
</evidence>
<sequence length="533" mass="57154">MSTSPVSLRQLLAMDLLPGHSLLGGAAGLGRPLTRVFPGTSARDIPYLGEGTLVIFGPEQLPVSELVTDLAIRLAHSANSAGIVAQRPTGPVPAASSRLADKLAVPLVTVESVVPAAIVAQLDPYVRAPELAGLRMLGATAQRLHHPVIDPEQLTVLLAQSLSCPVTLVDAELRPIAGDRYLCTLLESVTSRDKLTRAQPSAGVFDLDGEEVLLVQPVQLDNDGPAHFWLLARTAAAASVQLRPIQQALTVAAMAHAVAVAARTARMEREARGHSLLLGEVLDQADDLSQRTLQRVAALGWRLAGWHTAVQIGANWTTSLVHQRDLLPELEHALSRHAIEATLIERAEGWVFWVTVDSEPDTYDPQPLLDGVQASLRAVESAHEGLTLCAGVGTGRPGVVGLRESLREARHACLLARTEETGGTVEHIEAMSVKRLLVSWYSSNPLRSVGMNLLNPLTEADSSGELLRTLRRYLDLESSATATAKALSVHRNTVIQRLEKIGSLLPVDLADPDDRLVVHLATRVAGIEWDDAV</sequence>
<gene>
    <name evidence="4" type="ORF">SAMN06265360_12822</name>
</gene>
<dbReference type="Proteomes" id="UP000198348">
    <property type="component" value="Unassembled WGS sequence"/>
</dbReference>
<dbReference type="EMBL" id="FZNW01000028">
    <property type="protein sequence ID" value="SNR88968.1"/>
    <property type="molecule type" value="Genomic_DNA"/>
</dbReference>
<dbReference type="RefSeq" id="WP_089303254.1">
    <property type="nucleotide sequence ID" value="NZ_FZNW01000028.1"/>
</dbReference>